<accession>A0A8J3Z4H3</accession>
<name>A0A8J3Z4H3_9ACTN</name>
<organism evidence="2 3">
    <name type="scientific">Virgisporangium aurantiacum</name>
    <dbReference type="NCBI Taxonomy" id="175570"/>
    <lineage>
        <taxon>Bacteria</taxon>
        <taxon>Bacillati</taxon>
        <taxon>Actinomycetota</taxon>
        <taxon>Actinomycetes</taxon>
        <taxon>Micromonosporales</taxon>
        <taxon>Micromonosporaceae</taxon>
        <taxon>Virgisporangium</taxon>
    </lineage>
</organism>
<reference evidence="2" key="1">
    <citation type="submission" date="2021-01" db="EMBL/GenBank/DDBJ databases">
        <title>Whole genome shotgun sequence of Virgisporangium aurantiacum NBRC 16421.</title>
        <authorList>
            <person name="Komaki H."/>
            <person name="Tamura T."/>
        </authorList>
    </citation>
    <scope>NUCLEOTIDE SEQUENCE</scope>
    <source>
        <strain evidence="2">NBRC 16421</strain>
    </source>
</reference>
<protein>
    <submittedName>
        <fullName evidence="2">Uncharacterized protein</fullName>
    </submittedName>
</protein>
<dbReference type="AlphaFoldDB" id="A0A8J3Z4H3"/>
<proteinExistence type="predicted"/>
<gene>
    <name evidence="2" type="ORF">Vau01_041430</name>
</gene>
<feature type="transmembrane region" description="Helical" evidence="1">
    <location>
        <begin position="56"/>
        <end position="80"/>
    </location>
</feature>
<comment type="caution">
    <text evidence="2">The sequence shown here is derived from an EMBL/GenBank/DDBJ whole genome shotgun (WGS) entry which is preliminary data.</text>
</comment>
<feature type="transmembrane region" description="Helical" evidence="1">
    <location>
        <begin position="25"/>
        <end position="50"/>
    </location>
</feature>
<dbReference type="EMBL" id="BOPG01000025">
    <property type="protein sequence ID" value="GIJ56627.1"/>
    <property type="molecule type" value="Genomic_DNA"/>
</dbReference>
<evidence type="ECO:0000313" key="3">
    <source>
        <dbReference type="Proteomes" id="UP000612585"/>
    </source>
</evidence>
<dbReference type="Proteomes" id="UP000612585">
    <property type="component" value="Unassembled WGS sequence"/>
</dbReference>
<evidence type="ECO:0000256" key="1">
    <source>
        <dbReference type="SAM" id="Phobius"/>
    </source>
</evidence>
<keyword evidence="1" id="KW-0812">Transmembrane</keyword>
<evidence type="ECO:0000313" key="2">
    <source>
        <dbReference type="EMBL" id="GIJ56627.1"/>
    </source>
</evidence>
<keyword evidence="1" id="KW-1133">Transmembrane helix</keyword>
<keyword evidence="1" id="KW-0472">Membrane</keyword>
<keyword evidence="3" id="KW-1185">Reference proteome</keyword>
<sequence length="86" mass="8725">MIIATLLGMTSYQPAATSRISPVKLAVAGTLTVVLSVALIVGGGLLVAFVPAAEPVAMVTGLLGRVLVVAGVVLVVLGAVRRFDRR</sequence>